<dbReference type="EMBL" id="JAAWWB010000024">
    <property type="protein sequence ID" value="KAG6752940.1"/>
    <property type="molecule type" value="Genomic_DNA"/>
</dbReference>
<feature type="compositionally biased region" description="Polar residues" evidence="1">
    <location>
        <begin position="251"/>
        <end position="263"/>
    </location>
</feature>
<keyword evidence="3" id="KW-1185">Reference proteome</keyword>
<dbReference type="GO" id="GO:0005634">
    <property type="term" value="C:nucleus"/>
    <property type="evidence" value="ECO:0007669"/>
    <property type="project" value="TreeGrafter"/>
</dbReference>
<gene>
    <name evidence="2" type="ORF">POTOM_042981</name>
</gene>
<feature type="compositionally biased region" description="Polar residues" evidence="1">
    <location>
        <begin position="167"/>
        <end position="179"/>
    </location>
</feature>
<dbReference type="PANTHER" id="PTHR15835:SF6">
    <property type="entry name" value="ZINC FINGER C3HC-TYPE PROTEIN 1"/>
    <property type="match status" value="1"/>
</dbReference>
<dbReference type="OrthoDB" id="858232at2759"/>
<organism evidence="2 3">
    <name type="scientific">Populus tomentosa</name>
    <name type="common">Chinese white poplar</name>
    <dbReference type="NCBI Taxonomy" id="118781"/>
    <lineage>
        <taxon>Eukaryota</taxon>
        <taxon>Viridiplantae</taxon>
        <taxon>Streptophyta</taxon>
        <taxon>Embryophyta</taxon>
        <taxon>Tracheophyta</taxon>
        <taxon>Spermatophyta</taxon>
        <taxon>Magnoliopsida</taxon>
        <taxon>eudicotyledons</taxon>
        <taxon>Gunneridae</taxon>
        <taxon>Pentapetalae</taxon>
        <taxon>rosids</taxon>
        <taxon>fabids</taxon>
        <taxon>Malpighiales</taxon>
        <taxon>Salicaceae</taxon>
        <taxon>Saliceae</taxon>
        <taxon>Populus</taxon>
    </lineage>
</organism>
<name>A0A8X7YN77_POPTO</name>
<evidence type="ECO:0000313" key="2">
    <source>
        <dbReference type="EMBL" id="KAG6752940.1"/>
    </source>
</evidence>
<dbReference type="Proteomes" id="UP000886885">
    <property type="component" value="Chromosome 12D"/>
</dbReference>
<sequence>MNKLTKRKHSSGALQVSRGIKRSHPPEFALSLVEPTGKTRVRAGHVSSPEPPLWRPWDRGDLVRRLATFKSMTWFAKPKFSLFWNFDKSNDNLKHLQAQKLVSSCGWEPRALPCVVDCKDRSTQLVKDSDVRDSYHMVIKGQNPSIRVRSVASEQSIASSVGHVHSDSNSGQDSANENHAGSRGVVGDSASNGALSSMHRPSDLSVTIVGGPLPTKQNFKATISLPVIGPNLMARLSYDSDFRDRICDNQEITRSGSENNNLTSEERESAEQNFREVSMKLEGVAFRKENNSQISSERTDITREPTFPETAGHDSACNVRHRVQETQCMVMIQLISFHAIVPVGNGKRSESNSSEMIISSINHDGQQIPGAVISGSKNVACQIDMRKSQTCSDIQNTIDAQEKGQRHHRWRAGKDPKQLALDKTLGFNPIRQRRHFCTWIVSTSSRAPGWQQTLSALERQKEFSLPSTNFPPSSPLIKVLRNLTSPLVDDPIASVRKLFKSPIKRTKPTSGSS</sequence>
<proteinExistence type="predicted"/>
<accession>A0A8X7YN77</accession>
<protein>
    <submittedName>
        <fullName evidence="2">Uncharacterized protein</fullName>
    </submittedName>
</protein>
<dbReference type="AlphaFoldDB" id="A0A8X7YN77"/>
<comment type="caution">
    <text evidence="2">The sequence shown here is derived from an EMBL/GenBank/DDBJ whole genome shotgun (WGS) entry which is preliminary data.</text>
</comment>
<feature type="region of interest" description="Disordered" evidence="1">
    <location>
        <begin position="159"/>
        <end position="199"/>
    </location>
</feature>
<evidence type="ECO:0000256" key="1">
    <source>
        <dbReference type="SAM" id="MobiDB-lite"/>
    </source>
</evidence>
<reference evidence="2" key="1">
    <citation type="journal article" date="2020" name="bioRxiv">
        <title>Hybrid origin of Populus tomentosa Carr. identified through genome sequencing and phylogenomic analysis.</title>
        <authorList>
            <person name="An X."/>
            <person name="Gao K."/>
            <person name="Chen Z."/>
            <person name="Li J."/>
            <person name="Yang X."/>
            <person name="Yang X."/>
            <person name="Zhou J."/>
            <person name="Guo T."/>
            <person name="Zhao T."/>
            <person name="Huang S."/>
            <person name="Miao D."/>
            <person name="Khan W.U."/>
            <person name="Rao P."/>
            <person name="Ye M."/>
            <person name="Lei B."/>
            <person name="Liao W."/>
            <person name="Wang J."/>
            <person name="Ji L."/>
            <person name="Li Y."/>
            <person name="Guo B."/>
            <person name="Mustafa N.S."/>
            <person name="Li S."/>
            <person name="Yun Q."/>
            <person name="Keller S.R."/>
            <person name="Mao J."/>
            <person name="Zhang R."/>
            <person name="Strauss S.H."/>
        </authorList>
    </citation>
    <scope>NUCLEOTIDE SEQUENCE</scope>
    <source>
        <strain evidence="2">GM15</strain>
        <tissue evidence="2">Leaf</tissue>
    </source>
</reference>
<evidence type="ECO:0000313" key="3">
    <source>
        <dbReference type="Proteomes" id="UP000886885"/>
    </source>
</evidence>
<dbReference type="PANTHER" id="PTHR15835">
    <property type="entry name" value="NUCLEAR-INTERACTING PARTNER OF ALK"/>
    <property type="match status" value="1"/>
</dbReference>
<feature type="region of interest" description="Disordered" evidence="1">
    <location>
        <begin position="251"/>
        <end position="270"/>
    </location>
</feature>